<dbReference type="Proteomes" id="UP000663852">
    <property type="component" value="Unassembled WGS sequence"/>
</dbReference>
<evidence type="ECO:0000256" key="1">
    <source>
        <dbReference type="SAM" id="Phobius"/>
    </source>
</evidence>
<protein>
    <submittedName>
        <fullName evidence="2">Uncharacterized protein</fullName>
    </submittedName>
</protein>
<accession>A0A815M8Q1</accession>
<reference evidence="2" key="1">
    <citation type="submission" date="2021-02" db="EMBL/GenBank/DDBJ databases">
        <authorList>
            <person name="Nowell W R."/>
        </authorList>
    </citation>
    <scope>NUCLEOTIDE SEQUENCE</scope>
</reference>
<dbReference type="OrthoDB" id="10031385at2759"/>
<proteinExistence type="predicted"/>
<keyword evidence="1" id="KW-1133">Transmembrane helix</keyword>
<sequence length="297" mass="34582">MTNDKRPRLKTMTEHISDNRHKISASFSLQQRCSLRVFDYYITPDKIPDFSYCTTNITTQKFCSLNFYSDDNRKTSKLRAYPNDGIEHVSVPYILAGFDVPKDFNGNFGMGLLYQCLTDNCNHPQTILKRILQATTIETYQPVPLLSSSEPPTCFTYNNFTSIDICRPSFRRDQSSRSNDSCSTYCVTSIRIDATDLKTERLCAYCEQQPMERFTYIDERVFLLNERTSRLQQLEFVCNSSSYCNSLENIRKIQQQYKIEFDFDKFDEKSAATMLSTSILGYFLLFYIVDITRVIVL</sequence>
<evidence type="ECO:0000313" key="3">
    <source>
        <dbReference type="Proteomes" id="UP000663852"/>
    </source>
</evidence>
<organism evidence="2 3">
    <name type="scientific">Adineta ricciae</name>
    <name type="common">Rotifer</name>
    <dbReference type="NCBI Taxonomy" id="249248"/>
    <lineage>
        <taxon>Eukaryota</taxon>
        <taxon>Metazoa</taxon>
        <taxon>Spiralia</taxon>
        <taxon>Gnathifera</taxon>
        <taxon>Rotifera</taxon>
        <taxon>Eurotatoria</taxon>
        <taxon>Bdelloidea</taxon>
        <taxon>Adinetida</taxon>
        <taxon>Adinetidae</taxon>
        <taxon>Adineta</taxon>
    </lineage>
</organism>
<feature type="transmembrane region" description="Helical" evidence="1">
    <location>
        <begin position="271"/>
        <end position="289"/>
    </location>
</feature>
<keyword evidence="1" id="KW-0472">Membrane</keyword>
<name>A0A815M8Q1_ADIRI</name>
<dbReference type="AlphaFoldDB" id="A0A815M8Q1"/>
<keyword evidence="1" id="KW-0812">Transmembrane</keyword>
<dbReference type="EMBL" id="CAJNOJ010000367">
    <property type="protein sequence ID" value="CAF1419653.1"/>
    <property type="molecule type" value="Genomic_DNA"/>
</dbReference>
<comment type="caution">
    <text evidence="2">The sequence shown here is derived from an EMBL/GenBank/DDBJ whole genome shotgun (WGS) entry which is preliminary data.</text>
</comment>
<evidence type="ECO:0000313" key="2">
    <source>
        <dbReference type="EMBL" id="CAF1419653.1"/>
    </source>
</evidence>
<gene>
    <name evidence="2" type="ORF">EDS130_LOCUS37371</name>
</gene>